<evidence type="ECO:0000256" key="2">
    <source>
        <dbReference type="ARBA" id="ARBA00009468"/>
    </source>
</evidence>
<evidence type="ECO:0000256" key="6">
    <source>
        <dbReference type="SAM" id="MobiDB-lite"/>
    </source>
</evidence>
<evidence type="ECO:0000256" key="4">
    <source>
        <dbReference type="ARBA" id="ARBA00022553"/>
    </source>
</evidence>
<feature type="compositionally biased region" description="Polar residues" evidence="6">
    <location>
        <begin position="244"/>
        <end position="253"/>
    </location>
</feature>
<dbReference type="InterPro" id="IPR029197">
    <property type="entry name" value="CKAP2_C"/>
</dbReference>
<keyword evidence="4" id="KW-0597">Phosphoprotein</keyword>
<comment type="subcellular location">
    <subcellularLocation>
        <location evidence="1">Cytoplasm</location>
        <location evidence="1">Cytoskeleton</location>
    </subcellularLocation>
</comment>
<dbReference type="Ensembl" id="ENSMALT00000003980.1">
    <property type="protein sequence ID" value="ENSMALP00000003881.1"/>
    <property type="gene ID" value="ENSMALG00000002824.1"/>
</dbReference>
<feature type="compositionally biased region" description="Polar residues" evidence="6">
    <location>
        <begin position="217"/>
        <end position="235"/>
    </location>
</feature>
<evidence type="ECO:0000256" key="3">
    <source>
        <dbReference type="ARBA" id="ARBA00022490"/>
    </source>
</evidence>
<feature type="domain" description="Cytoskeleton-associated protein 2 C-terminal" evidence="7">
    <location>
        <begin position="231"/>
        <end position="292"/>
    </location>
</feature>
<dbReference type="RefSeq" id="XP_020477715.1">
    <property type="nucleotide sequence ID" value="XM_020622059.1"/>
</dbReference>
<organism evidence="8 9">
    <name type="scientific">Monopterus albus</name>
    <name type="common">Swamp eel</name>
    <dbReference type="NCBI Taxonomy" id="43700"/>
    <lineage>
        <taxon>Eukaryota</taxon>
        <taxon>Metazoa</taxon>
        <taxon>Chordata</taxon>
        <taxon>Craniata</taxon>
        <taxon>Vertebrata</taxon>
        <taxon>Euteleostomi</taxon>
        <taxon>Actinopterygii</taxon>
        <taxon>Neopterygii</taxon>
        <taxon>Teleostei</taxon>
        <taxon>Neoteleostei</taxon>
        <taxon>Acanthomorphata</taxon>
        <taxon>Anabantaria</taxon>
        <taxon>Synbranchiformes</taxon>
        <taxon>Synbranchidae</taxon>
        <taxon>Monopterus</taxon>
    </lineage>
</organism>
<dbReference type="OrthoDB" id="9945093at2759"/>
<reference evidence="8" key="2">
    <citation type="submission" date="2025-09" db="UniProtKB">
        <authorList>
            <consortium name="Ensembl"/>
        </authorList>
    </citation>
    <scope>IDENTIFICATION</scope>
</reference>
<proteinExistence type="inferred from homology"/>
<dbReference type="PANTHER" id="PTHR16076">
    <property type="entry name" value="CYTOSKELETON ASSOCIATED PROTEIN 2-RELATED"/>
    <property type="match status" value="1"/>
</dbReference>
<comment type="similarity">
    <text evidence="2">Belongs to the CKAP2 family.</text>
</comment>
<dbReference type="PANTHER" id="PTHR16076:SF8">
    <property type="entry name" value="CYTOSKELETON-ASSOCIATED PROTEIN 2"/>
    <property type="match status" value="1"/>
</dbReference>
<dbReference type="AlphaFoldDB" id="A0A3Q3ITB4"/>
<dbReference type="KEGG" id="malb:109972860"/>
<feature type="region of interest" description="Disordered" evidence="6">
    <location>
        <begin position="270"/>
        <end position="325"/>
    </location>
</feature>
<feature type="compositionally biased region" description="Basic and acidic residues" evidence="6">
    <location>
        <begin position="294"/>
        <end position="308"/>
    </location>
</feature>
<evidence type="ECO:0000256" key="5">
    <source>
        <dbReference type="ARBA" id="ARBA00023212"/>
    </source>
</evidence>
<sequence length="566" mass="61324">MDNVAVSGRKHTNKKGNKENAEPAHGSKSFIKRSKTSGAPLQLQSNETVAKNGLKAKPKQAGNRSVPAEALKQLNTMQNARKGAAATDVKPRQTYSRAFLTEQAVKNKILNEATKPRTNVPSSKPALGMYKGKIVQSKIGSIWKSSASVGAVDPKASAAKTGYQRVGNVTQRKSKSVSDLPGRGTQKPASAKSFSSRPAQVSKAAVTSHPPVRTIPATLTSTSSRNTTVATTNGSRTDKINRPPISSTLSQYRFTMETKEERRAKLSEWKASKGKTLKRPAMTTVAPPKTKVSAKPEADLKSQPHAEPKAAAQYNPEPEHSLEAQKLDSSAAAHCVATHNQTPVIMNTTLVLLENSDDDLPFDPQDGVDDIVVNLCDALEAMVTPSRCSGELAQVADECHDVEMDNPKDKSKKEMMTEMSGDVGKWAKVEQVKNGEDSGHEVEVDDQEVESDDKEDVTTTQEGGASVVRYSVKTTPYLESVKKAIGEARPSTSRRKSNIKDLKFLTPVRRSCRIQCKSSQLPSMLVDHDACVSSLAELVRLDDSPNAYIYRKNPALLEDLPDQTGL</sequence>
<accession>A0A3Q3ITB4</accession>
<evidence type="ECO:0000256" key="1">
    <source>
        <dbReference type="ARBA" id="ARBA00004245"/>
    </source>
</evidence>
<keyword evidence="9" id="KW-1185">Reference proteome</keyword>
<dbReference type="RefSeq" id="XP_020477716.1">
    <property type="nucleotide sequence ID" value="XM_020622060.1"/>
</dbReference>
<protein>
    <recommendedName>
        <fullName evidence="7">Cytoskeleton-associated protein 2 C-terminal domain-containing protein</fullName>
    </recommendedName>
</protein>
<dbReference type="Pfam" id="PF15297">
    <property type="entry name" value="CKAP2_C"/>
    <property type="match status" value="2"/>
</dbReference>
<feature type="domain" description="Cytoskeleton-associated protein 2 C-terminal" evidence="7">
    <location>
        <begin position="407"/>
        <end position="556"/>
    </location>
</feature>
<evidence type="ECO:0000259" key="7">
    <source>
        <dbReference type="Pfam" id="PF15297"/>
    </source>
</evidence>
<dbReference type="GO" id="GO:0007026">
    <property type="term" value="P:negative regulation of microtubule depolymerization"/>
    <property type="evidence" value="ECO:0007669"/>
    <property type="project" value="TreeGrafter"/>
</dbReference>
<feature type="region of interest" description="Disordered" evidence="6">
    <location>
        <begin position="150"/>
        <end position="254"/>
    </location>
</feature>
<keyword evidence="3" id="KW-0963">Cytoplasm</keyword>
<name>A0A3Q3ITB4_MONAL</name>
<keyword evidence="5" id="KW-0206">Cytoskeleton</keyword>
<dbReference type="Proteomes" id="UP000261600">
    <property type="component" value="Unplaced"/>
</dbReference>
<reference evidence="8" key="1">
    <citation type="submission" date="2025-08" db="UniProtKB">
        <authorList>
            <consortium name="Ensembl"/>
        </authorList>
    </citation>
    <scope>IDENTIFICATION</scope>
</reference>
<feature type="region of interest" description="Disordered" evidence="6">
    <location>
        <begin position="1"/>
        <end position="65"/>
    </location>
</feature>
<feature type="compositionally biased region" description="Acidic residues" evidence="6">
    <location>
        <begin position="443"/>
        <end position="455"/>
    </location>
</feature>
<feature type="region of interest" description="Disordered" evidence="6">
    <location>
        <begin position="434"/>
        <end position="463"/>
    </location>
</feature>
<dbReference type="GeneID" id="109972860"/>
<dbReference type="STRING" id="43700.ENSMALP00000003881"/>
<feature type="compositionally biased region" description="Polar residues" evidence="6">
    <location>
        <begin position="36"/>
        <end position="49"/>
    </location>
</feature>
<evidence type="ECO:0000313" key="8">
    <source>
        <dbReference type="Ensembl" id="ENSMALP00000003881.1"/>
    </source>
</evidence>
<evidence type="ECO:0000313" key="9">
    <source>
        <dbReference type="Proteomes" id="UP000261600"/>
    </source>
</evidence>
<dbReference type="InterPro" id="IPR026165">
    <property type="entry name" value="CKAP2_fam"/>
</dbReference>
<dbReference type="GO" id="GO:0015630">
    <property type="term" value="C:microtubule cytoskeleton"/>
    <property type="evidence" value="ECO:0007669"/>
    <property type="project" value="TreeGrafter"/>
</dbReference>